<feature type="transmembrane region" description="Helical" evidence="1">
    <location>
        <begin position="183"/>
        <end position="205"/>
    </location>
</feature>
<gene>
    <name evidence="3" type="ORF">PYCCODRAFT_1468581</name>
</gene>
<dbReference type="AlphaFoldDB" id="A0A1Y2IJW6"/>
<accession>A0A1Y2IJW6</accession>
<feature type="transmembrane region" description="Helical" evidence="1">
    <location>
        <begin position="211"/>
        <end position="233"/>
    </location>
</feature>
<feature type="transmembrane region" description="Helical" evidence="1">
    <location>
        <begin position="143"/>
        <end position="163"/>
    </location>
</feature>
<feature type="transmembrane region" description="Helical" evidence="1">
    <location>
        <begin position="20"/>
        <end position="41"/>
    </location>
</feature>
<dbReference type="Proteomes" id="UP000193067">
    <property type="component" value="Unassembled WGS sequence"/>
</dbReference>
<evidence type="ECO:0000313" key="3">
    <source>
        <dbReference type="EMBL" id="OSD01405.1"/>
    </source>
</evidence>
<feature type="domain" description="DUF6534" evidence="2">
    <location>
        <begin position="149"/>
        <end position="238"/>
    </location>
</feature>
<dbReference type="InterPro" id="IPR045339">
    <property type="entry name" value="DUF6534"/>
</dbReference>
<reference evidence="3 4" key="1">
    <citation type="journal article" date="2015" name="Biotechnol. Biofuels">
        <title>Enhanced degradation of softwood versus hardwood by the white-rot fungus Pycnoporus coccineus.</title>
        <authorList>
            <person name="Couturier M."/>
            <person name="Navarro D."/>
            <person name="Chevret D."/>
            <person name="Henrissat B."/>
            <person name="Piumi F."/>
            <person name="Ruiz-Duenas F.J."/>
            <person name="Martinez A.T."/>
            <person name="Grigoriev I.V."/>
            <person name="Riley R."/>
            <person name="Lipzen A."/>
            <person name="Berrin J.G."/>
            <person name="Master E.R."/>
            <person name="Rosso M.N."/>
        </authorList>
    </citation>
    <scope>NUCLEOTIDE SEQUENCE [LARGE SCALE GENOMIC DNA]</scope>
    <source>
        <strain evidence="3 4">BRFM310</strain>
    </source>
</reference>
<protein>
    <recommendedName>
        <fullName evidence="2">DUF6534 domain-containing protein</fullName>
    </recommendedName>
</protein>
<dbReference type="EMBL" id="KZ084111">
    <property type="protein sequence ID" value="OSD01405.1"/>
    <property type="molecule type" value="Genomic_DNA"/>
</dbReference>
<proteinExistence type="predicted"/>
<organism evidence="3 4">
    <name type="scientific">Trametes coccinea (strain BRFM310)</name>
    <name type="common">Pycnoporus coccineus</name>
    <dbReference type="NCBI Taxonomy" id="1353009"/>
    <lineage>
        <taxon>Eukaryota</taxon>
        <taxon>Fungi</taxon>
        <taxon>Dikarya</taxon>
        <taxon>Basidiomycota</taxon>
        <taxon>Agaricomycotina</taxon>
        <taxon>Agaricomycetes</taxon>
        <taxon>Polyporales</taxon>
        <taxon>Polyporaceae</taxon>
        <taxon>Trametes</taxon>
    </lineage>
</organism>
<evidence type="ECO:0000259" key="2">
    <source>
        <dbReference type="Pfam" id="PF20152"/>
    </source>
</evidence>
<keyword evidence="4" id="KW-1185">Reference proteome</keyword>
<evidence type="ECO:0000313" key="4">
    <source>
        <dbReference type="Proteomes" id="UP000193067"/>
    </source>
</evidence>
<feature type="transmembrane region" description="Helical" evidence="1">
    <location>
        <begin position="107"/>
        <end position="128"/>
    </location>
</feature>
<evidence type="ECO:0000256" key="1">
    <source>
        <dbReference type="SAM" id="Phobius"/>
    </source>
</evidence>
<dbReference type="PANTHER" id="PTHR40465">
    <property type="entry name" value="CHROMOSOME 1, WHOLE GENOME SHOTGUN SEQUENCE"/>
    <property type="match status" value="1"/>
</dbReference>
<keyword evidence="1" id="KW-0812">Transmembrane</keyword>
<keyword evidence="1" id="KW-0472">Membrane</keyword>
<sequence length="308" mass="33472">MEHLATAPSPENLLMQRTYGAILLGTFFALVLYGILTHQISHYFRHSGQDTNINIAFLTGALPGQVTIILSLKVYPFINALCICVAQCFYTRRVYLISVVSARFRALVGLAVILSAAFVAATVVNFGVVEFQGLDPDSWIDTASYASIALSDAITTGVLVFNLKRYRTGFRRTDVLLGRVTSFAIHTGLLMGVVNTLLLILTFFGKNLKTQAVFLIIGFPATKLYAISVLAALNSRSSLANVANRNNTDLEFISLSRIPDRTVEIRVAEPQVRGRSTEDVSVPTVRAQSATVGSKAMVQHPALSLGDT</sequence>
<dbReference type="STRING" id="1353009.A0A1Y2IJW6"/>
<dbReference type="OrthoDB" id="2757071at2759"/>
<dbReference type="PANTHER" id="PTHR40465:SF1">
    <property type="entry name" value="DUF6534 DOMAIN-CONTAINING PROTEIN"/>
    <property type="match status" value="1"/>
</dbReference>
<keyword evidence="1" id="KW-1133">Transmembrane helix</keyword>
<dbReference type="Pfam" id="PF20152">
    <property type="entry name" value="DUF6534"/>
    <property type="match status" value="1"/>
</dbReference>
<name>A0A1Y2IJW6_TRAC3</name>